<dbReference type="AlphaFoldDB" id="M2QIQ7"/>
<proteinExistence type="predicted"/>
<organism evidence="2 3">
    <name type="scientific">Ceriporiopsis subvermispora (strain B)</name>
    <name type="common">White-rot fungus</name>
    <name type="synonym">Gelatoporia subvermispora</name>
    <dbReference type="NCBI Taxonomy" id="914234"/>
    <lineage>
        <taxon>Eukaryota</taxon>
        <taxon>Fungi</taxon>
        <taxon>Dikarya</taxon>
        <taxon>Basidiomycota</taxon>
        <taxon>Agaricomycotina</taxon>
        <taxon>Agaricomycetes</taxon>
        <taxon>Polyporales</taxon>
        <taxon>Gelatoporiaceae</taxon>
        <taxon>Gelatoporia</taxon>
    </lineage>
</organism>
<evidence type="ECO:0000313" key="2">
    <source>
        <dbReference type="EMBL" id="EMD36908.1"/>
    </source>
</evidence>
<keyword evidence="3" id="KW-1185">Reference proteome</keyword>
<dbReference type="Proteomes" id="UP000016930">
    <property type="component" value="Unassembled WGS sequence"/>
</dbReference>
<keyword evidence="1" id="KW-0472">Membrane</keyword>
<evidence type="ECO:0000313" key="3">
    <source>
        <dbReference type="Proteomes" id="UP000016930"/>
    </source>
</evidence>
<protein>
    <recommendedName>
        <fullName evidence="4">Transmembrane protein</fullName>
    </recommendedName>
</protein>
<dbReference type="HOGENOM" id="CLU_1142482_0_0_1"/>
<keyword evidence="1" id="KW-1133">Transmembrane helix</keyword>
<evidence type="ECO:0008006" key="4">
    <source>
        <dbReference type="Google" id="ProtNLM"/>
    </source>
</evidence>
<keyword evidence="1" id="KW-0812">Transmembrane</keyword>
<dbReference type="EMBL" id="KB445797">
    <property type="protein sequence ID" value="EMD36908.1"/>
    <property type="molecule type" value="Genomic_DNA"/>
</dbReference>
<sequence>MVTTLINGTYSITATDGASLVFANISGALSLVLQNMTDGAANQWWIEGDPPAYTVKSMLYDLYITPSDTSDAFSGDVQQLVPSPEPFGWYALPDDESFAFSPDPTHPTFWTSETDSLNTNDVVLSSTRSLWTLGLVSATSSLALSDSPTAASSVAHFSSSLSIGAIAGIAAGGICGVVLLVALANFLHRRSAGYREETSDSCDREMGQYANVPRYGNTDYGLGPGVPLPTAVCTAHYPPQYPY</sequence>
<dbReference type="OrthoDB" id="10634522at2759"/>
<gene>
    <name evidence="2" type="ORF">CERSUDRAFT_95180</name>
</gene>
<reference evidence="2 3" key="1">
    <citation type="journal article" date="2012" name="Proc. Natl. Acad. Sci. U.S.A.">
        <title>Comparative genomics of Ceriporiopsis subvermispora and Phanerochaete chrysosporium provide insight into selective ligninolysis.</title>
        <authorList>
            <person name="Fernandez-Fueyo E."/>
            <person name="Ruiz-Duenas F.J."/>
            <person name="Ferreira P."/>
            <person name="Floudas D."/>
            <person name="Hibbett D.S."/>
            <person name="Canessa P."/>
            <person name="Larrondo L.F."/>
            <person name="James T.Y."/>
            <person name="Seelenfreund D."/>
            <person name="Lobos S."/>
            <person name="Polanco R."/>
            <person name="Tello M."/>
            <person name="Honda Y."/>
            <person name="Watanabe T."/>
            <person name="Watanabe T."/>
            <person name="Ryu J.S."/>
            <person name="Kubicek C.P."/>
            <person name="Schmoll M."/>
            <person name="Gaskell J."/>
            <person name="Hammel K.E."/>
            <person name="St John F.J."/>
            <person name="Vanden Wymelenberg A."/>
            <person name="Sabat G."/>
            <person name="Splinter BonDurant S."/>
            <person name="Syed K."/>
            <person name="Yadav J.S."/>
            <person name="Doddapaneni H."/>
            <person name="Subramanian V."/>
            <person name="Lavin J.L."/>
            <person name="Oguiza J.A."/>
            <person name="Perez G."/>
            <person name="Pisabarro A.G."/>
            <person name="Ramirez L."/>
            <person name="Santoyo F."/>
            <person name="Master E."/>
            <person name="Coutinho P.M."/>
            <person name="Henrissat B."/>
            <person name="Lombard V."/>
            <person name="Magnuson J.K."/>
            <person name="Kuees U."/>
            <person name="Hori C."/>
            <person name="Igarashi K."/>
            <person name="Samejima M."/>
            <person name="Held B.W."/>
            <person name="Barry K.W."/>
            <person name="LaButti K.M."/>
            <person name="Lapidus A."/>
            <person name="Lindquist E.A."/>
            <person name="Lucas S.M."/>
            <person name="Riley R."/>
            <person name="Salamov A.A."/>
            <person name="Hoffmeister D."/>
            <person name="Schwenk D."/>
            <person name="Hadar Y."/>
            <person name="Yarden O."/>
            <person name="de Vries R.P."/>
            <person name="Wiebenga A."/>
            <person name="Stenlid J."/>
            <person name="Eastwood D."/>
            <person name="Grigoriev I.V."/>
            <person name="Berka R.M."/>
            <person name="Blanchette R.A."/>
            <person name="Kersten P."/>
            <person name="Martinez A.T."/>
            <person name="Vicuna R."/>
            <person name="Cullen D."/>
        </authorList>
    </citation>
    <scope>NUCLEOTIDE SEQUENCE [LARGE SCALE GENOMIC DNA]</scope>
    <source>
        <strain evidence="2 3">B</strain>
    </source>
</reference>
<name>M2QIQ7_CERS8</name>
<accession>M2QIQ7</accession>
<feature type="transmembrane region" description="Helical" evidence="1">
    <location>
        <begin position="161"/>
        <end position="187"/>
    </location>
</feature>
<evidence type="ECO:0000256" key="1">
    <source>
        <dbReference type="SAM" id="Phobius"/>
    </source>
</evidence>